<dbReference type="EMBL" id="CAJNOQ010030269">
    <property type="protein sequence ID" value="CAF1573694.1"/>
    <property type="molecule type" value="Genomic_DNA"/>
</dbReference>
<dbReference type="Pfam" id="PF02129">
    <property type="entry name" value="Peptidase_S15"/>
    <property type="match status" value="1"/>
</dbReference>
<name>A0A815YME2_9BILA</name>
<evidence type="ECO:0000256" key="1">
    <source>
        <dbReference type="SAM" id="SignalP"/>
    </source>
</evidence>
<proteinExistence type="predicted"/>
<feature type="domain" description="Xaa-Pro dipeptidyl-peptidase-like" evidence="2">
    <location>
        <begin position="36"/>
        <end position="263"/>
    </location>
</feature>
<organism evidence="4 7">
    <name type="scientific">Didymodactylos carnosus</name>
    <dbReference type="NCBI Taxonomy" id="1234261"/>
    <lineage>
        <taxon>Eukaryota</taxon>
        <taxon>Metazoa</taxon>
        <taxon>Spiralia</taxon>
        <taxon>Gnathifera</taxon>
        <taxon>Rotifera</taxon>
        <taxon>Eurotatoria</taxon>
        <taxon>Bdelloidea</taxon>
        <taxon>Philodinida</taxon>
        <taxon>Philodinidae</taxon>
        <taxon>Didymodactylos</taxon>
    </lineage>
</organism>
<dbReference type="OrthoDB" id="10008407at2759"/>
<dbReference type="GO" id="GO:0016787">
    <property type="term" value="F:hydrolase activity"/>
    <property type="evidence" value="ECO:0007669"/>
    <property type="project" value="InterPro"/>
</dbReference>
<feature type="signal peptide" evidence="1">
    <location>
        <begin position="1"/>
        <end position="15"/>
    </location>
</feature>
<dbReference type="EMBL" id="CAJOBA010057013">
    <property type="protein sequence ID" value="CAF4296952.1"/>
    <property type="molecule type" value="Genomic_DNA"/>
</dbReference>
<reference evidence="4" key="1">
    <citation type="submission" date="2021-02" db="EMBL/GenBank/DDBJ databases">
        <authorList>
            <person name="Nowell W R."/>
        </authorList>
    </citation>
    <scope>NUCLEOTIDE SEQUENCE</scope>
</reference>
<dbReference type="EMBL" id="CAJNOK010034954">
    <property type="protein sequence ID" value="CAF1508911.1"/>
    <property type="molecule type" value="Genomic_DNA"/>
</dbReference>
<dbReference type="Proteomes" id="UP000677228">
    <property type="component" value="Unassembled WGS sequence"/>
</dbReference>
<evidence type="ECO:0000313" key="5">
    <source>
        <dbReference type="EMBL" id="CAF4296952.1"/>
    </source>
</evidence>
<comment type="caution">
    <text evidence="4">The sequence shown here is derived from an EMBL/GenBank/DDBJ whole genome shotgun (WGS) entry which is preliminary data.</text>
</comment>
<accession>A0A815YME2</accession>
<dbReference type="Proteomes" id="UP000663829">
    <property type="component" value="Unassembled WGS sequence"/>
</dbReference>
<protein>
    <recommendedName>
        <fullName evidence="2">Xaa-Pro dipeptidyl-peptidase-like domain-containing protein</fullName>
    </recommendedName>
</protein>
<evidence type="ECO:0000313" key="6">
    <source>
        <dbReference type="EMBL" id="CAF4437803.1"/>
    </source>
</evidence>
<feature type="non-terminal residue" evidence="4">
    <location>
        <position position="1"/>
    </location>
</feature>
<evidence type="ECO:0000259" key="2">
    <source>
        <dbReference type="Pfam" id="PF02129"/>
    </source>
</evidence>
<keyword evidence="7" id="KW-1185">Reference proteome</keyword>
<dbReference type="InterPro" id="IPR005674">
    <property type="entry name" value="CocE/Ser_esterase"/>
</dbReference>
<dbReference type="InterPro" id="IPR000383">
    <property type="entry name" value="Xaa-Pro-like_dom"/>
</dbReference>
<dbReference type="Gene3D" id="1.10.3020.10">
    <property type="entry name" value="alpha-amino acid ester hydrolase ( Helical cap domain)"/>
    <property type="match status" value="1"/>
</dbReference>
<dbReference type="Gene3D" id="3.40.50.1820">
    <property type="entry name" value="alpha/beta hydrolase"/>
    <property type="match status" value="1"/>
</dbReference>
<sequence>MYTIILLLFVSHISCLPWSKPEYEFKFETIWLTMTDGIRLSCTLGIPTPTNNKKNETFPILLEYLPYRKDDSFYYTNYQDYWYFSRRGYIVAKVDIRGTGASDGIRVPKEYSTIELDDCESVIEQLSQLSISNGNVAMMGFSWSAFNSLMMAILRHPPALKAIYAAHGSEDLYFNDIHYMDGILHEDEYILSVDHENALPRTPDYVIDDDFIQQRFNSNSTYPWTDLYLQHQIDSQFWSQHSIMYYYKNLTIPVYLLAGYYDSYN</sequence>
<dbReference type="EMBL" id="CAJOBC010096130">
    <property type="protein sequence ID" value="CAF4437803.1"/>
    <property type="molecule type" value="Genomic_DNA"/>
</dbReference>
<dbReference type="AlphaFoldDB" id="A0A815YME2"/>
<dbReference type="InterPro" id="IPR029058">
    <property type="entry name" value="AB_hydrolase_fold"/>
</dbReference>
<gene>
    <name evidence="4" type="ORF">GPM918_LOCUS40571</name>
    <name evidence="3" type="ORF">OVA965_LOCUS37284</name>
    <name evidence="6" type="ORF">SRO942_LOCUS41528</name>
    <name evidence="5" type="ORF">TMI583_LOCUS38353</name>
</gene>
<dbReference type="Proteomes" id="UP000682733">
    <property type="component" value="Unassembled WGS sequence"/>
</dbReference>
<feature type="chain" id="PRO_5035608472" description="Xaa-Pro dipeptidyl-peptidase-like domain-containing protein" evidence="1">
    <location>
        <begin position="16"/>
        <end position="265"/>
    </location>
</feature>
<evidence type="ECO:0000313" key="7">
    <source>
        <dbReference type="Proteomes" id="UP000663829"/>
    </source>
</evidence>
<dbReference type="Proteomes" id="UP000681722">
    <property type="component" value="Unassembled WGS sequence"/>
</dbReference>
<dbReference type="NCBIfam" id="TIGR00976">
    <property type="entry name" value="CocE_NonD"/>
    <property type="match status" value="1"/>
</dbReference>
<evidence type="ECO:0000313" key="3">
    <source>
        <dbReference type="EMBL" id="CAF1508911.1"/>
    </source>
</evidence>
<dbReference type="SUPFAM" id="SSF53474">
    <property type="entry name" value="alpha/beta-Hydrolases"/>
    <property type="match status" value="1"/>
</dbReference>
<keyword evidence="1" id="KW-0732">Signal</keyword>
<evidence type="ECO:0000313" key="4">
    <source>
        <dbReference type="EMBL" id="CAF1573694.1"/>
    </source>
</evidence>